<feature type="non-terminal residue" evidence="1">
    <location>
        <position position="1"/>
    </location>
</feature>
<reference evidence="1 2" key="1">
    <citation type="submission" date="2019-01" db="EMBL/GenBank/DDBJ databases">
        <authorList>
            <person name="Sayadi A."/>
        </authorList>
    </citation>
    <scope>NUCLEOTIDE SEQUENCE [LARGE SCALE GENOMIC DNA]</scope>
</reference>
<accession>A0A653D823</accession>
<keyword evidence="2" id="KW-1185">Reference proteome</keyword>
<proteinExistence type="predicted"/>
<name>A0A653D823_CALMS</name>
<dbReference type="EMBL" id="CAACVG010010629">
    <property type="protein sequence ID" value="VEN56265.1"/>
    <property type="molecule type" value="Genomic_DNA"/>
</dbReference>
<evidence type="ECO:0000313" key="1">
    <source>
        <dbReference type="EMBL" id="VEN56265.1"/>
    </source>
</evidence>
<dbReference type="Proteomes" id="UP000410492">
    <property type="component" value="Unassembled WGS sequence"/>
</dbReference>
<gene>
    <name evidence="1" type="ORF">CALMAC_LOCUS15199</name>
</gene>
<organism evidence="1 2">
    <name type="scientific">Callosobruchus maculatus</name>
    <name type="common">Southern cowpea weevil</name>
    <name type="synonym">Pulse bruchid</name>
    <dbReference type="NCBI Taxonomy" id="64391"/>
    <lineage>
        <taxon>Eukaryota</taxon>
        <taxon>Metazoa</taxon>
        <taxon>Ecdysozoa</taxon>
        <taxon>Arthropoda</taxon>
        <taxon>Hexapoda</taxon>
        <taxon>Insecta</taxon>
        <taxon>Pterygota</taxon>
        <taxon>Neoptera</taxon>
        <taxon>Endopterygota</taxon>
        <taxon>Coleoptera</taxon>
        <taxon>Polyphaga</taxon>
        <taxon>Cucujiformia</taxon>
        <taxon>Chrysomeloidea</taxon>
        <taxon>Chrysomelidae</taxon>
        <taxon>Bruchinae</taxon>
        <taxon>Bruchini</taxon>
        <taxon>Callosobruchus</taxon>
    </lineage>
</organism>
<sequence>YGISKSPLFS</sequence>
<protein>
    <submittedName>
        <fullName evidence="1">Uncharacterized protein</fullName>
    </submittedName>
</protein>
<evidence type="ECO:0000313" key="2">
    <source>
        <dbReference type="Proteomes" id="UP000410492"/>
    </source>
</evidence>